<evidence type="ECO:0000256" key="1">
    <source>
        <dbReference type="SAM" id="Phobius"/>
    </source>
</evidence>
<evidence type="ECO:0000313" key="2">
    <source>
        <dbReference type="EMBL" id="AGY82814.1"/>
    </source>
</evidence>
<reference evidence="2 3" key="1">
    <citation type="journal article" date="2013" name="Genome Announc.">
        <title>Complete Genome Sequence of Carnobacterium gilichinskyi Strain WN1359T (DSM 27470T).</title>
        <authorList>
            <person name="Leonard M.T."/>
            <person name="Panayotova N."/>
            <person name="Farmerie W.G."/>
            <person name="Triplett E.W."/>
            <person name="Nicholson W.L."/>
        </authorList>
    </citation>
    <scope>NUCLEOTIDE SEQUENCE [LARGE SCALE GENOMIC DNA]</scope>
    <source>
        <strain evidence="2 3">WN1359</strain>
    </source>
</reference>
<evidence type="ECO:0000313" key="3">
    <source>
        <dbReference type="Proteomes" id="UP000017469"/>
    </source>
</evidence>
<gene>
    <name evidence="2" type="ORF">Q783_06080</name>
</gene>
<dbReference type="HOGENOM" id="CLU_2732599_0_0_9"/>
<feature type="transmembrane region" description="Helical" evidence="1">
    <location>
        <begin position="12"/>
        <end position="30"/>
    </location>
</feature>
<feature type="transmembrane region" description="Helical" evidence="1">
    <location>
        <begin position="42"/>
        <end position="69"/>
    </location>
</feature>
<sequence>MKFIQRTVELKWPILLVELFFLIGGILLLISGIKLRKQNRIIALICVVTGSLLTLISLYILLITVIFGYNS</sequence>
<keyword evidence="1" id="KW-1133">Transmembrane helix</keyword>
<dbReference type="AlphaFoldDB" id="U5SBZ1"/>
<protein>
    <submittedName>
        <fullName evidence="2">Uncharacterized protein</fullName>
    </submittedName>
</protein>
<keyword evidence="1" id="KW-0472">Membrane</keyword>
<dbReference type="EMBL" id="CP006812">
    <property type="protein sequence ID" value="AGY82814.1"/>
    <property type="molecule type" value="Genomic_DNA"/>
</dbReference>
<dbReference type="KEGG" id="caw:Q783_06080"/>
<dbReference type="STRING" id="1266845.Q783_06080"/>
<keyword evidence="1" id="KW-0812">Transmembrane</keyword>
<accession>U5SBZ1</accession>
<organism evidence="2 3">
    <name type="scientific">Carnobacterium inhibens subsp. gilichinskyi</name>
    <dbReference type="NCBI Taxonomy" id="1266845"/>
    <lineage>
        <taxon>Bacteria</taxon>
        <taxon>Bacillati</taxon>
        <taxon>Bacillota</taxon>
        <taxon>Bacilli</taxon>
        <taxon>Lactobacillales</taxon>
        <taxon>Carnobacteriaceae</taxon>
        <taxon>Carnobacterium</taxon>
    </lineage>
</organism>
<dbReference type="Proteomes" id="UP000017469">
    <property type="component" value="Chromosome"/>
</dbReference>
<name>U5SBZ1_9LACT</name>
<proteinExistence type="predicted"/>